<dbReference type="InterPro" id="IPR000595">
    <property type="entry name" value="cNMP-bd_dom"/>
</dbReference>
<dbReference type="InterPro" id="IPR046342">
    <property type="entry name" value="CBS_dom_sf"/>
</dbReference>
<feature type="domain" description="CBS" evidence="4">
    <location>
        <begin position="222"/>
        <end position="279"/>
    </location>
</feature>
<keyword evidence="1" id="KW-0677">Repeat</keyword>
<dbReference type="SUPFAM" id="SSF54631">
    <property type="entry name" value="CBS-domain pair"/>
    <property type="match status" value="1"/>
</dbReference>
<evidence type="ECO:0000256" key="1">
    <source>
        <dbReference type="ARBA" id="ARBA00022737"/>
    </source>
</evidence>
<dbReference type="InterPro" id="IPR005105">
    <property type="entry name" value="GlnD_Uridyltrans_N"/>
</dbReference>
<evidence type="ECO:0000313" key="6">
    <source>
        <dbReference type="Proteomes" id="UP000198677"/>
    </source>
</evidence>
<dbReference type="InterPro" id="IPR018490">
    <property type="entry name" value="cNMP-bd_dom_sf"/>
</dbReference>
<dbReference type="CDD" id="cd00038">
    <property type="entry name" value="CAP_ED"/>
    <property type="match status" value="1"/>
</dbReference>
<dbReference type="Pfam" id="PF00027">
    <property type="entry name" value="cNMP_binding"/>
    <property type="match status" value="1"/>
</dbReference>
<dbReference type="CDD" id="cd05401">
    <property type="entry name" value="NT_GlnE_GlnD_like"/>
    <property type="match status" value="1"/>
</dbReference>
<dbReference type="SMART" id="SM00116">
    <property type="entry name" value="CBS"/>
    <property type="match status" value="2"/>
</dbReference>
<dbReference type="RefSeq" id="WP_072750697.1">
    <property type="nucleotide sequence ID" value="NZ_FOAW01000015.1"/>
</dbReference>
<dbReference type="InterPro" id="IPR000644">
    <property type="entry name" value="CBS_dom"/>
</dbReference>
<proteinExistence type="predicted"/>
<keyword evidence="6" id="KW-1185">Reference proteome</keyword>
<dbReference type="Pfam" id="PF00571">
    <property type="entry name" value="CBS"/>
    <property type="match status" value="2"/>
</dbReference>
<evidence type="ECO:0000256" key="2">
    <source>
        <dbReference type="PROSITE-ProRule" id="PRU00703"/>
    </source>
</evidence>
<gene>
    <name evidence="5" type="ORF">SAMN05444583_11597</name>
</gene>
<accession>A0A1H7TDC4</accession>
<dbReference type="EMBL" id="FOAW01000015">
    <property type="protein sequence ID" value="SEL82821.1"/>
    <property type="molecule type" value="Genomic_DNA"/>
</dbReference>
<dbReference type="InterPro" id="IPR018821">
    <property type="entry name" value="DUF294_put_nucleoTrafse_sb-bd"/>
</dbReference>
<protein>
    <submittedName>
        <fullName evidence="5">CBS domain-containing protein</fullName>
    </submittedName>
</protein>
<dbReference type="AlphaFoldDB" id="A0A1H7TDC4"/>
<sequence>MDLELDTATFLSKHPPFQYLTPGELTELADAAVLDEYPTGAVILDSMQRPADVIWVVRSGQVTLLHPPDDGITGVPMDTVYPGGVFGYSALLTGSDIDFTARASQPTTVCRLPGELVRPLFARPAGLAFLAEAAAKATGTSPVPVEQIPSRRAVGDLVRGEPVLTAPGTSVRDAVRYMSERRSSYILIPLPGGDLGIFTDRDLRTRVVAAGVDLTTPVAEVMSAPAQTVTEDRSTATVLMDMLESGLRHMPVLTIRGAVLGVLEEADLLAAATRKSFVLRRSIALSPSPAALQEVCSGIPDLVVDLFRGGTEASATSGILSVVIDSVVRRAVEFALAEDEALPRTGFAWLSLGSIARREAMPSSDIESALSWVPELSPESGRLTGMAATVHATLDDCGLPADTNGAVASTARFARSVAGWRRAAAQWLDDPLQDRGLVMSSLLLDGRVVWGERSLHTIPTAYRNIRTDHPDALRLQLRDALAGRARTRSLRDVLSRRAGTFDLKAHALAPIVNLARWGGMTVGATVASTPGRLRAAAGNGLLTERDTTILTEVFTLLQRLRLTHQVDQIGAGVPPGDVVTMPELSPLNRSLLGDGVREIAAVQRRVGYLASDSGVPLRR</sequence>
<dbReference type="PANTHER" id="PTHR48108:SF26">
    <property type="entry name" value="CBS DOMAIN-CONTAINING PROTEIN DDB_G0289609"/>
    <property type="match status" value="1"/>
</dbReference>
<dbReference type="PROSITE" id="PS50042">
    <property type="entry name" value="CNMP_BINDING_3"/>
    <property type="match status" value="1"/>
</dbReference>
<reference evidence="6" key="1">
    <citation type="submission" date="2016-10" db="EMBL/GenBank/DDBJ databases">
        <authorList>
            <person name="Varghese N."/>
            <person name="Submissions S."/>
        </authorList>
    </citation>
    <scope>NUCLEOTIDE SEQUENCE [LARGE SCALE GENOMIC DNA]</scope>
    <source>
        <strain evidence="6">DSM 44675</strain>
    </source>
</reference>
<evidence type="ECO:0000259" key="3">
    <source>
        <dbReference type="PROSITE" id="PS50042"/>
    </source>
</evidence>
<dbReference type="Pfam" id="PF03445">
    <property type="entry name" value="DUF294"/>
    <property type="match status" value="1"/>
</dbReference>
<dbReference type="PROSITE" id="PS51371">
    <property type="entry name" value="CBS"/>
    <property type="match status" value="1"/>
</dbReference>
<dbReference type="GO" id="GO:0008773">
    <property type="term" value="F:[protein-PII] uridylyltransferase activity"/>
    <property type="evidence" value="ECO:0007669"/>
    <property type="project" value="InterPro"/>
</dbReference>
<name>A0A1H7TDC4_9NOCA</name>
<feature type="domain" description="Cyclic nucleotide-binding" evidence="3">
    <location>
        <begin position="16"/>
        <end position="104"/>
    </location>
</feature>
<dbReference type="SUPFAM" id="SSF51206">
    <property type="entry name" value="cAMP-binding domain-like"/>
    <property type="match status" value="1"/>
</dbReference>
<evidence type="ECO:0000259" key="4">
    <source>
        <dbReference type="PROSITE" id="PS51371"/>
    </source>
</evidence>
<dbReference type="Gene3D" id="2.60.120.10">
    <property type="entry name" value="Jelly Rolls"/>
    <property type="match status" value="1"/>
</dbReference>
<evidence type="ECO:0000313" key="5">
    <source>
        <dbReference type="EMBL" id="SEL82821.1"/>
    </source>
</evidence>
<dbReference type="Proteomes" id="UP000198677">
    <property type="component" value="Unassembled WGS sequence"/>
</dbReference>
<dbReference type="PANTHER" id="PTHR48108">
    <property type="entry name" value="CBS DOMAIN-CONTAINING PROTEIN CBSX2, CHLOROPLASTIC"/>
    <property type="match status" value="1"/>
</dbReference>
<keyword evidence="2" id="KW-0129">CBS domain</keyword>
<dbReference type="InterPro" id="IPR014710">
    <property type="entry name" value="RmlC-like_jellyroll"/>
</dbReference>
<dbReference type="Gene3D" id="3.10.580.10">
    <property type="entry name" value="CBS-domain"/>
    <property type="match status" value="1"/>
</dbReference>
<organism evidence="5 6">
    <name type="scientific">Rhodococcus maanshanensis</name>
    <dbReference type="NCBI Taxonomy" id="183556"/>
    <lineage>
        <taxon>Bacteria</taxon>
        <taxon>Bacillati</taxon>
        <taxon>Actinomycetota</taxon>
        <taxon>Actinomycetes</taxon>
        <taxon>Mycobacteriales</taxon>
        <taxon>Nocardiaceae</taxon>
        <taxon>Rhodococcus</taxon>
    </lineage>
</organism>
<dbReference type="Pfam" id="PF10335">
    <property type="entry name" value="DUF294_C"/>
    <property type="match status" value="1"/>
</dbReference>
<dbReference type="InterPro" id="IPR051462">
    <property type="entry name" value="CBS_domain-containing"/>
</dbReference>